<dbReference type="RefSeq" id="XP_033459671.1">
    <property type="nucleotide sequence ID" value="XM_033599666.1"/>
</dbReference>
<dbReference type="GO" id="GO:0030687">
    <property type="term" value="C:preribosome, large subunit precursor"/>
    <property type="evidence" value="ECO:0007669"/>
    <property type="project" value="TreeGrafter"/>
</dbReference>
<accession>A0A6J3M3Q0</accession>
<feature type="region of interest" description="Disordered" evidence="1">
    <location>
        <begin position="1"/>
        <end position="22"/>
    </location>
</feature>
<dbReference type="AlphaFoldDB" id="A0A6J3M3Q0"/>
<feature type="domain" description="DUF2423" evidence="2">
    <location>
        <begin position="1"/>
        <end position="44"/>
    </location>
</feature>
<evidence type="ECO:0000259" key="2">
    <source>
        <dbReference type="Pfam" id="PF10338"/>
    </source>
</evidence>
<feature type="region of interest" description="Disordered" evidence="1">
    <location>
        <begin position="38"/>
        <end position="122"/>
    </location>
</feature>
<reference evidence="4" key="1">
    <citation type="submission" date="2020-01" db="EMBL/GenBank/DDBJ databases">
        <authorList>
            <consortium name="DOE Joint Genome Institute"/>
            <person name="Haridas S."/>
            <person name="Albert R."/>
            <person name="Binder M."/>
            <person name="Bloem J."/>
            <person name="Labutti K."/>
            <person name="Salamov A."/>
            <person name="Andreopoulos B."/>
            <person name="Baker S.E."/>
            <person name="Barry K."/>
            <person name="Bills G."/>
            <person name="Bluhm B.H."/>
            <person name="Cannon C."/>
            <person name="Castanera R."/>
            <person name="Culley D.E."/>
            <person name="Daum C."/>
            <person name="Ezra D."/>
            <person name="Gonzalez J.B."/>
            <person name="Henrissat B."/>
            <person name="Kuo A."/>
            <person name="Liang C."/>
            <person name="Lipzen A."/>
            <person name="Lutzoni F."/>
            <person name="Magnuson J."/>
            <person name="Mondo S."/>
            <person name="Nolan M."/>
            <person name="Ohm R."/>
            <person name="Pangilinan J."/>
            <person name="Park H.-J."/>
            <person name="Ramirez L."/>
            <person name="Alfaro M."/>
            <person name="Sun H."/>
            <person name="Tritt A."/>
            <person name="Yoshinaga Y."/>
            <person name="Zwiers L.-H."/>
            <person name="Turgeon B.G."/>
            <person name="Goodwin S.B."/>
            <person name="Spatafora J.W."/>
            <person name="Crous P.W."/>
            <person name="Grigoriev I.V."/>
        </authorList>
    </citation>
    <scope>NUCLEOTIDE SEQUENCE</scope>
    <source>
        <strain evidence="4">CBS 342.82</strain>
    </source>
</reference>
<sequence length="162" mass="17494">MAKSARASGIKKNKQALKKRVFGPVEIARNERLSAKLLALAKQPKPEREEMDVQLESEKKSSKKSKSDIDPASNAEGGMPSLSANSPLSSMLLRSLSPHTAIAGQQLQTPPPTPPDSPRLEDIAHEHFYLALGLSTDIDGFTNTGELDIGELDLASDYDSID</sequence>
<feature type="compositionally biased region" description="Basic and acidic residues" evidence="1">
    <location>
        <begin position="56"/>
        <end position="69"/>
    </location>
</feature>
<evidence type="ECO:0000313" key="4">
    <source>
        <dbReference type="RefSeq" id="XP_033459671.1"/>
    </source>
</evidence>
<organism evidence="4">
    <name type="scientific">Dissoconium aciculare CBS 342.82</name>
    <dbReference type="NCBI Taxonomy" id="1314786"/>
    <lineage>
        <taxon>Eukaryota</taxon>
        <taxon>Fungi</taxon>
        <taxon>Dikarya</taxon>
        <taxon>Ascomycota</taxon>
        <taxon>Pezizomycotina</taxon>
        <taxon>Dothideomycetes</taxon>
        <taxon>Dothideomycetidae</taxon>
        <taxon>Mycosphaerellales</taxon>
        <taxon>Dissoconiaceae</taxon>
        <taxon>Dissoconium</taxon>
    </lineage>
</organism>
<evidence type="ECO:0000256" key="1">
    <source>
        <dbReference type="SAM" id="MobiDB-lite"/>
    </source>
</evidence>
<keyword evidence="3" id="KW-1185">Reference proteome</keyword>
<dbReference type="GeneID" id="54357465"/>
<dbReference type="InterPro" id="IPR019434">
    <property type="entry name" value="DUF2423"/>
</dbReference>
<dbReference type="Proteomes" id="UP000504637">
    <property type="component" value="Unplaced"/>
</dbReference>
<evidence type="ECO:0000313" key="3">
    <source>
        <dbReference type="Proteomes" id="UP000504637"/>
    </source>
</evidence>
<name>A0A6J3M3Q0_9PEZI</name>
<protein>
    <recommendedName>
        <fullName evidence="2">DUF2423 domain-containing protein</fullName>
    </recommendedName>
</protein>
<reference evidence="4" key="3">
    <citation type="submission" date="2025-08" db="UniProtKB">
        <authorList>
            <consortium name="RefSeq"/>
        </authorList>
    </citation>
    <scope>IDENTIFICATION</scope>
    <source>
        <strain evidence="4">CBS 342.82</strain>
    </source>
</reference>
<feature type="compositionally biased region" description="Low complexity" evidence="1">
    <location>
        <begin position="86"/>
        <end position="98"/>
    </location>
</feature>
<reference evidence="4" key="2">
    <citation type="submission" date="2020-04" db="EMBL/GenBank/DDBJ databases">
        <authorList>
            <consortium name="NCBI Genome Project"/>
        </authorList>
    </citation>
    <scope>NUCLEOTIDE SEQUENCE</scope>
    <source>
        <strain evidence="4">CBS 342.82</strain>
    </source>
</reference>
<feature type="compositionally biased region" description="Basic residues" evidence="1">
    <location>
        <begin position="9"/>
        <end position="21"/>
    </location>
</feature>
<dbReference type="Pfam" id="PF10338">
    <property type="entry name" value="YBL028C_N"/>
    <property type="match status" value="1"/>
</dbReference>
<dbReference type="OrthoDB" id="4087970at2759"/>
<gene>
    <name evidence="4" type="ORF">K489DRAFT_212565</name>
</gene>
<proteinExistence type="predicted"/>
<dbReference type="PANTHER" id="PTHR28219:SF1">
    <property type="entry name" value="UPF0642 PROTEIN YBL028C"/>
    <property type="match status" value="1"/>
</dbReference>
<dbReference type="PANTHER" id="PTHR28219">
    <property type="entry name" value="UPF0642 PROTEIN YBL028C"/>
    <property type="match status" value="1"/>
</dbReference>